<name>A0A2Z3GI17_9BACT</name>
<dbReference type="OrthoDB" id="9797300at2"/>
<dbReference type="Proteomes" id="UP000245999">
    <property type="component" value="Chromosome"/>
</dbReference>
<feature type="domain" description="Hint" evidence="2">
    <location>
        <begin position="615"/>
        <end position="704"/>
    </location>
</feature>
<dbReference type="InterPro" id="IPR006528">
    <property type="entry name" value="Phage_head_morphogenesis_dom"/>
</dbReference>
<protein>
    <recommendedName>
        <fullName evidence="2">Hint domain-containing protein</fullName>
    </recommendedName>
</protein>
<evidence type="ECO:0000259" key="2">
    <source>
        <dbReference type="SMART" id="SM00306"/>
    </source>
</evidence>
<evidence type="ECO:0000256" key="1">
    <source>
        <dbReference type="SAM" id="MobiDB-lite"/>
    </source>
</evidence>
<dbReference type="CDD" id="cd00081">
    <property type="entry name" value="Hint"/>
    <property type="match status" value="1"/>
</dbReference>
<accession>A0A2Z3GI17</accession>
<reference evidence="4" key="1">
    <citation type="submission" date="2018-04" db="EMBL/GenBank/DDBJ databases">
        <title>Complete genome of Antarctic heterotrophic bacterium Hymenobacter nivis.</title>
        <authorList>
            <person name="Terashima M."/>
        </authorList>
    </citation>
    <scope>NUCLEOTIDE SEQUENCE [LARGE SCALE GENOMIC DNA]</scope>
    <source>
        <strain evidence="4">NBRC 111535</strain>
    </source>
</reference>
<dbReference type="InterPro" id="IPR009279">
    <property type="entry name" value="Portal_Mu"/>
</dbReference>
<dbReference type="SMART" id="SM00306">
    <property type="entry name" value="HintN"/>
    <property type="match status" value="1"/>
</dbReference>
<dbReference type="RefSeq" id="WP_109651723.1">
    <property type="nucleotide sequence ID" value="NZ_CP029145.1"/>
</dbReference>
<dbReference type="InterPro" id="IPR006141">
    <property type="entry name" value="Intein_N"/>
</dbReference>
<dbReference type="PROSITE" id="PS50818">
    <property type="entry name" value="INTEIN_C_TER"/>
    <property type="match status" value="1"/>
</dbReference>
<proteinExistence type="predicted"/>
<evidence type="ECO:0000313" key="4">
    <source>
        <dbReference type="Proteomes" id="UP000245999"/>
    </source>
</evidence>
<dbReference type="KEGG" id="hnv:DDQ68_00230"/>
<dbReference type="Pfam" id="PF06074">
    <property type="entry name" value="Portal_Mu"/>
    <property type="match status" value="1"/>
</dbReference>
<dbReference type="InterPro" id="IPR030934">
    <property type="entry name" value="Intein_C"/>
</dbReference>
<dbReference type="GO" id="GO:0016539">
    <property type="term" value="P:intein-mediated protein splicing"/>
    <property type="evidence" value="ECO:0007669"/>
    <property type="project" value="InterPro"/>
</dbReference>
<evidence type="ECO:0000313" key="3">
    <source>
        <dbReference type="EMBL" id="AWM31347.1"/>
    </source>
</evidence>
<keyword evidence="4" id="KW-1185">Reference proteome</keyword>
<dbReference type="PROSITE" id="PS50817">
    <property type="entry name" value="INTEIN_N_TER"/>
    <property type="match status" value="1"/>
</dbReference>
<dbReference type="EMBL" id="CP029145">
    <property type="protein sequence ID" value="AWM31347.1"/>
    <property type="molecule type" value="Genomic_DNA"/>
</dbReference>
<feature type="region of interest" description="Disordered" evidence="1">
    <location>
        <begin position="406"/>
        <end position="425"/>
    </location>
</feature>
<sequence length="1036" mass="114377">MANIFKSLGQALNPFNKSIQAAGPAGFGALPGSVLETVYPVQIRRLKQDVQKWRDALDRAENVYYPERIQILNIYADVALDLHLSSVLETRKINVLGQAFKLVDGTGKENPAFTKMLRKPWFRQFCRYALESIDYGHSLIEFPVPVDGEFHQLTLVPRQHVFPEAHLVRTMPGMIVGVDYENDPAYSPWLIEVGDRHSLGLLLKAAPAIIWKKTVLGAWAGFTEMFGTPYRTITGAMDGPQMDSCNTMMANMGQAGYGVFPEGVKVDFIAPSTGNALLYDKFIERINSELSKLVLGQTMTTDSGSSRSQGEVHERVSDAYTKEDSVFLSDLINGQLLPFLVKHGYPVAGYEFQFEDTENLGKEKQFLIVQGIMKDSGYQVNKQYLEDTFGVVLEDKPVPVVVPLPVPPGKRAGQPSPTQPASQLPQSVAQLTSQLTSLVTAAASSQLDKLAEGVIKRVHGGDLFAGTIDGALYSYLRDHLEGAISVGWEATDPKLRGYLSENIQRFSGFKTHAVQQAMQEKLTDADGKVRPFAEFRADALQVNQLYNVDYLETEYNTAVASAQMASKWSEFSDGAMLTYKTAGDDLVRAEHAEYDGITLPKDDPFWDTTYPPCDYNCFTPETNVLTPTGWQCISDLRVGDLVIGGSGEAKAVEFVHLNHFDEHVVRLVSEEEHVLTTPNHRFLTLKGWIRAENLKAGDVVIQLPEVGGVDKDVGHIEHVRSLVRNVRVAGPRRALRVYALNANAQFWQKHIYPIGRKVVAKLRIVPQLLEMLQHELFAFGRECFGIGVAARVCSVHAHALGADVLPKNGVVKLSGFALFKRHLTDRLVGFFGSAESTVFADSNKSASADAHCFGLSSTALRVVGPLHPNGLSAFARLYATLLHQFDKLCRLQPPPLANHAVGEYLPNVQLGEGFTDGAPLQGFDALNDFLRYAFFHLKFAKVDSIANIPYIGNVYNLSVKEDISYVTKIGVVHNCRCDVVETDADATPTARDTLDSLPEPPIEFRNNSGKGGEVFNAEHPYFDVPKSVATKIEQQL</sequence>
<dbReference type="AlphaFoldDB" id="A0A2Z3GI17"/>
<dbReference type="SUPFAM" id="SSF51294">
    <property type="entry name" value="Hedgehog/intein (Hint) domain"/>
    <property type="match status" value="1"/>
</dbReference>
<dbReference type="Pfam" id="PF04233">
    <property type="entry name" value="Phage_Mu_F"/>
    <property type="match status" value="1"/>
</dbReference>
<gene>
    <name evidence="3" type="ORF">DDQ68_00230</name>
</gene>
<organism evidence="3 4">
    <name type="scientific">Hymenobacter nivis</name>
    <dbReference type="NCBI Taxonomy" id="1850093"/>
    <lineage>
        <taxon>Bacteria</taxon>
        <taxon>Pseudomonadati</taxon>
        <taxon>Bacteroidota</taxon>
        <taxon>Cytophagia</taxon>
        <taxon>Cytophagales</taxon>
        <taxon>Hymenobacteraceae</taxon>
        <taxon>Hymenobacter</taxon>
    </lineage>
</organism>
<dbReference type="Gene3D" id="2.170.16.10">
    <property type="entry name" value="Hedgehog/Intein (Hint) domain"/>
    <property type="match status" value="1"/>
</dbReference>
<dbReference type="InterPro" id="IPR036844">
    <property type="entry name" value="Hint_dom_sf"/>
</dbReference>
<feature type="compositionally biased region" description="Polar residues" evidence="1">
    <location>
        <begin position="415"/>
        <end position="425"/>
    </location>
</feature>
<dbReference type="InterPro" id="IPR003587">
    <property type="entry name" value="Hint_dom_N"/>
</dbReference>